<name>A0ABV5MQW5_9ACTN</name>
<dbReference type="Pfam" id="PF07929">
    <property type="entry name" value="PRiA4_ORF3"/>
    <property type="match status" value="1"/>
</dbReference>
<dbReference type="InterPro" id="IPR024047">
    <property type="entry name" value="MM3350-like_sf"/>
</dbReference>
<dbReference type="SUPFAM" id="SSF159941">
    <property type="entry name" value="MM3350-like"/>
    <property type="match status" value="1"/>
</dbReference>
<dbReference type="Gene3D" id="3.10.290.30">
    <property type="entry name" value="MM3350-like"/>
    <property type="match status" value="1"/>
</dbReference>
<dbReference type="Proteomes" id="UP001589608">
    <property type="component" value="Unassembled WGS sequence"/>
</dbReference>
<sequence>MTTARMDAVNCTIMVRARLLAGWVGAGRPVTAKGVLRPVDIPATAAAMGVEAPPKARTAADVEVLHRPWVAAQAVGLIAIGAARVAATAGPAGDELEAWWTALLAVLRAESHDRRGEGAVVLCRTLLAVLEDEPPLDELEDRVEERLKTADLWQFGAVFEAFRRGVMPVDGGLEVLAEFGAVDAAARLTALGRWASRRFAAATPPPVTPDLPASELLTMLASLSEQDALRQARRWLVGRDIDEAVAEVLSAAEVGTPAARLAGVDLVGALGEAMRPAWQAALERPMLAAHARAALATWDAAEEQWEPSEADRSWLAVEYALAVEDPEERYHLVQDFGGPAVVDASGHPGAPALRAALAAAGRPPQRVYQLKIVLSGVTPPVWRRLRVPASIPLDVLHHAIQAAFDWDDDHLHTFEADRRRYSDPDIALDGCEDETDVRLAKAMPREGATMTYVYDLGDCWEHRILVEKIDESEEPDAADAITCIDGRGDAPIEDWHPEDGEGTTAFDIDTINRRLAALLGV</sequence>
<feature type="domain" description="Plasmid pRiA4b Orf3-like" evidence="1">
    <location>
        <begin position="367"/>
        <end position="495"/>
    </location>
</feature>
<dbReference type="InterPro" id="IPR012912">
    <property type="entry name" value="Plasmid_pRiA4b_Orf3-like"/>
</dbReference>
<gene>
    <name evidence="2" type="ORF">ACFFTR_50015</name>
</gene>
<evidence type="ECO:0000313" key="3">
    <source>
        <dbReference type="Proteomes" id="UP001589608"/>
    </source>
</evidence>
<comment type="caution">
    <text evidence="2">The sequence shown here is derived from an EMBL/GenBank/DDBJ whole genome shotgun (WGS) entry which is preliminary data.</text>
</comment>
<dbReference type="PANTHER" id="PTHR41878:SF1">
    <property type="entry name" value="TNPR PROTEIN"/>
    <property type="match status" value="1"/>
</dbReference>
<proteinExistence type="predicted"/>
<evidence type="ECO:0000313" key="2">
    <source>
        <dbReference type="EMBL" id="MFB9451251.1"/>
    </source>
</evidence>
<dbReference type="PANTHER" id="PTHR41878">
    <property type="entry name" value="LEXA REPRESSOR-RELATED"/>
    <property type="match status" value="1"/>
</dbReference>
<organism evidence="2 3">
    <name type="scientific">Dactylosporangium vinaceum</name>
    <dbReference type="NCBI Taxonomy" id="53362"/>
    <lineage>
        <taxon>Bacteria</taxon>
        <taxon>Bacillati</taxon>
        <taxon>Actinomycetota</taxon>
        <taxon>Actinomycetes</taxon>
        <taxon>Micromonosporales</taxon>
        <taxon>Micromonosporaceae</taxon>
        <taxon>Dactylosporangium</taxon>
    </lineage>
</organism>
<accession>A0ABV5MQW5</accession>
<evidence type="ECO:0000259" key="1">
    <source>
        <dbReference type="Pfam" id="PF07929"/>
    </source>
</evidence>
<dbReference type="EMBL" id="JBHMCA010000087">
    <property type="protein sequence ID" value="MFB9451251.1"/>
    <property type="molecule type" value="Genomic_DNA"/>
</dbReference>
<keyword evidence="3" id="KW-1185">Reference proteome</keyword>
<protein>
    <recommendedName>
        <fullName evidence="1">Plasmid pRiA4b Orf3-like domain-containing protein</fullName>
    </recommendedName>
</protein>
<reference evidence="2 3" key="1">
    <citation type="submission" date="2024-09" db="EMBL/GenBank/DDBJ databases">
        <authorList>
            <person name="Sun Q."/>
            <person name="Mori K."/>
        </authorList>
    </citation>
    <scope>NUCLEOTIDE SEQUENCE [LARGE SCALE GENOMIC DNA]</scope>
    <source>
        <strain evidence="2 3">JCM 3307</strain>
    </source>
</reference>
<dbReference type="RefSeq" id="WP_223094274.1">
    <property type="nucleotide sequence ID" value="NZ_CP061913.1"/>
</dbReference>